<feature type="domain" description="Tim44-like" evidence="3">
    <location>
        <begin position="220"/>
        <end position="299"/>
    </location>
</feature>
<dbReference type="SUPFAM" id="SSF54427">
    <property type="entry name" value="NTF2-like"/>
    <property type="match status" value="1"/>
</dbReference>
<evidence type="ECO:0000256" key="2">
    <source>
        <dbReference type="SAM" id="SignalP"/>
    </source>
</evidence>
<dbReference type="OrthoDB" id="514367at2759"/>
<dbReference type="EMBL" id="LHPG02000006">
    <property type="protein sequence ID" value="PRW57611.1"/>
    <property type="molecule type" value="Genomic_DNA"/>
</dbReference>
<dbReference type="Proteomes" id="UP000239899">
    <property type="component" value="Unassembled WGS sequence"/>
</dbReference>
<feature type="compositionally biased region" description="Low complexity" evidence="1">
    <location>
        <begin position="65"/>
        <end position="86"/>
    </location>
</feature>
<evidence type="ECO:0000313" key="4">
    <source>
        <dbReference type="EMBL" id="PRW57611.1"/>
    </source>
</evidence>
<dbReference type="InterPro" id="IPR032710">
    <property type="entry name" value="NTF2-like_dom_sf"/>
</dbReference>
<name>A0A2P6TU73_CHLSO</name>
<keyword evidence="2" id="KW-0732">Signal</keyword>
<reference evidence="4 5" key="1">
    <citation type="journal article" date="2018" name="Plant J.">
        <title>Genome sequences of Chlorella sorokiniana UTEX 1602 and Micractinium conductrix SAG 241.80: implications to maltose excretion by a green alga.</title>
        <authorList>
            <person name="Arriola M.B."/>
            <person name="Velmurugan N."/>
            <person name="Zhang Y."/>
            <person name="Plunkett M.H."/>
            <person name="Hondzo H."/>
            <person name="Barney B.M."/>
        </authorList>
    </citation>
    <scope>NUCLEOTIDE SEQUENCE [LARGE SCALE GENOMIC DNA]</scope>
    <source>
        <strain evidence="5">UTEX 1602</strain>
    </source>
</reference>
<dbReference type="STRING" id="3076.A0A2P6TU73"/>
<evidence type="ECO:0000313" key="5">
    <source>
        <dbReference type="Proteomes" id="UP000239899"/>
    </source>
</evidence>
<feature type="compositionally biased region" description="Low complexity" evidence="1">
    <location>
        <begin position="102"/>
        <end position="162"/>
    </location>
</feature>
<keyword evidence="5" id="KW-1185">Reference proteome</keyword>
<feature type="chain" id="PRO_5015192413" description="Tim44-like domain-containing protein" evidence="2">
    <location>
        <begin position="19"/>
        <end position="387"/>
    </location>
</feature>
<evidence type="ECO:0000256" key="1">
    <source>
        <dbReference type="SAM" id="MobiDB-lite"/>
    </source>
</evidence>
<protein>
    <recommendedName>
        <fullName evidence="3">Tim44-like domain-containing protein</fullName>
    </recommendedName>
</protein>
<sequence>MSLLRAAALLGRTGLVVGQGALPAQLGALTALQHKLTGCLSHQHPAGWLQARGFATAGSGGSGSGSDQQQQGASQEQQAAAAAAGDGAKDATEQPAEQNATSQQADGQQPQPEEQAAAGQAAPPSKEAAAGQAAPPSKEAAAAESSNGAGTSDSQQPSSSQSIEQDPRLAKFVEGLKQLKGSSTVQRQTVGGDSPWWITLLSTWVGPIVQNWIADFVKAKIEQQFDTEEFLEGAADAFTVVNELIAEGDWDTLRPMMSAKMYTALKDTDDAYKADGLVWRTELSGAPKVELRGMGFMFKDQMRQYDEEIAKLGPDTVVPAAMPGGAWIVLTVQFKCEQNTIITRAEDGQVVAELKDLRPQRWKFASGPLPTGLPVSRLESEWFLLTI</sequence>
<dbReference type="InterPro" id="IPR007379">
    <property type="entry name" value="Tim44-like_dom"/>
</dbReference>
<feature type="region of interest" description="Disordered" evidence="1">
    <location>
        <begin position="53"/>
        <end position="165"/>
    </location>
</feature>
<comment type="caution">
    <text evidence="4">The sequence shown here is derived from an EMBL/GenBank/DDBJ whole genome shotgun (WGS) entry which is preliminary data.</text>
</comment>
<dbReference type="AlphaFoldDB" id="A0A2P6TU73"/>
<feature type="signal peptide" evidence="2">
    <location>
        <begin position="1"/>
        <end position="18"/>
    </location>
</feature>
<dbReference type="Gene3D" id="3.10.450.240">
    <property type="match status" value="1"/>
</dbReference>
<accession>A0A2P6TU73</accession>
<gene>
    <name evidence="4" type="ORF">C2E21_3605</name>
</gene>
<dbReference type="Pfam" id="PF04280">
    <property type="entry name" value="Tim44"/>
    <property type="match status" value="1"/>
</dbReference>
<evidence type="ECO:0000259" key="3">
    <source>
        <dbReference type="Pfam" id="PF04280"/>
    </source>
</evidence>
<proteinExistence type="predicted"/>
<organism evidence="4 5">
    <name type="scientific">Chlorella sorokiniana</name>
    <name type="common">Freshwater green alga</name>
    <dbReference type="NCBI Taxonomy" id="3076"/>
    <lineage>
        <taxon>Eukaryota</taxon>
        <taxon>Viridiplantae</taxon>
        <taxon>Chlorophyta</taxon>
        <taxon>core chlorophytes</taxon>
        <taxon>Trebouxiophyceae</taxon>
        <taxon>Chlorellales</taxon>
        <taxon>Chlorellaceae</taxon>
        <taxon>Chlorella clade</taxon>
        <taxon>Chlorella</taxon>
    </lineage>
</organism>